<organism evidence="1 2">
    <name type="scientific">Megaselia scalaris</name>
    <name type="common">Humpbacked fly</name>
    <name type="synonym">Phora scalaris</name>
    <dbReference type="NCBI Taxonomy" id="36166"/>
    <lineage>
        <taxon>Eukaryota</taxon>
        <taxon>Metazoa</taxon>
        <taxon>Ecdysozoa</taxon>
        <taxon>Arthropoda</taxon>
        <taxon>Hexapoda</taxon>
        <taxon>Insecta</taxon>
        <taxon>Pterygota</taxon>
        <taxon>Neoptera</taxon>
        <taxon>Endopterygota</taxon>
        <taxon>Diptera</taxon>
        <taxon>Brachycera</taxon>
        <taxon>Muscomorpha</taxon>
        <taxon>Platypezoidea</taxon>
        <taxon>Phoridae</taxon>
        <taxon>Megaseliini</taxon>
        <taxon>Megaselia</taxon>
    </lineage>
</organism>
<keyword evidence="2" id="KW-1185">Reference proteome</keyword>
<accession>T1GXR9</accession>
<proteinExistence type="predicted"/>
<dbReference type="HOGENOM" id="CLU_1514287_0_0_1"/>
<dbReference type="AlphaFoldDB" id="T1GXR9"/>
<reference evidence="1" key="2">
    <citation type="submission" date="2015-06" db="UniProtKB">
        <authorList>
            <consortium name="EnsemblMetazoa"/>
        </authorList>
    </citation>
    <scope>IDENTIFICATION</scope>
</reference>
<dbReference type="STRING" id="36166.T1GXR9"/>
<name>T1GXR9_MEGSC</name>
<dbReference type="EMBL" id="CAQQ02151384">
    <property type="status" value="NOT_ANNOTATED_CDS"/>
    <property type="molecule type" value="Genomic_DNA"/>
</dbReference>
<protein>
    <submittedName>
        <fullName evidence="1">Uncharacterized protein</fullName>
    </submittedName>
</protein>
<evidence type="ECO:0000313" key="1">
    <source>
        <dbReference type="EnsemblMetazoa" id="MESCA008624-PA"/>
    </source>
</evidence>
<evidence type="ECO:0000313" key="2">
    <source>
        <dbReference type="Proteomes" id="UP000015102"/>
    </source>
</evidence>
<dbReference type="EMBL" id="CAQQ02151383">
    <property type="status" value="NOT_ANNOTATED_CDS"/>
    <property type="molecule type" value="Genomic_DNA"/>
</dbReference>
<reference evidence="2" key="1">
    <citation type="submission" date="2013-02" db="EMBL/GenBank/DDBJ databases">
        <authorList>
            <person name="Hughes D."/>
        </authorList>
    </citation>
    <scope>NUCLEOTIDE SEQUENCE</scope>
    <source>
        <strain>Durham</strain>
        <strain evidence="2">NC isolate 2 -- Noor lab</strain>
    </source>
</reference>
<dbReference type="EnsemblMetazoa" id="MESCA008624-RA">
    <property type="protein sequence ID" value="MESCA008624-PA"/>
    <property type="gene ID" value="MESCA008624"/>
</dbReference>
<sequence length="178" mass="20817">MSDSILEEIKLLLPSIEDVEGILELYPPGQFIIESSLKNLENLDSEDLLESLRLKLWESINTGKFSDVSVHFRQIYSLTCFLLIYKKIFYRDSMESCFEILDFSILIGSIENLYKNASKFVDKVTEFLEEEIGQEKNIDFPIIEKLERLNFNSDIPIENCPSIESFYKQYFLMEKPAL</sequence>
<dbReference type="Proteomes" id="UP000015102">
    <property type="component" value="Unassembled WGS sequence"/>
</dbReference>